<dbReference type="Pfam" id="PF18395">
    <property type="entry name" value="Cas3_C"/>
    <property type="match status" value="1"/>
</dbReference>
<dbReference type="Gene3D" id="1.10.3210.30">
    <property type="match status" value="1"/>
</dbReference>
<name>A0A841I3X5_9DEIO</name>
<dbReference type="NCBIfam" id="TIGR01596">
    <property type="entry name" value="cas3_HD"/>
    <property type="match status" value="1"/>
</dbReference>
<dbReference type="GO" id="GO:0046872">
    <property type="term" value="F:metal ion binding"/>
    <property type="evidence" value="ECO:0007669"/>
    <property type="project" value="UniProtKB-KW"/>
</dbReference>
<dbReference type="EC" id="3.6.4.-" evidence="12"/>
<dbReference type="InterPro" id="IPR050079">
    <property type="entry name" value="DEAD_box_RNA_helicase"/>
</dbReference>
<keyword evidence="5" id="KW-0547">Nucleotide-binding</keyword>
<proteinExistence type="inferred from homology"/>
<dbReference type="Pfam" id="PF22590">
    <property type="entry name" value="Cas3-like_C_2"/>
    <property type="match status" value="1"/>
</dbReference>
<dbReference type="InterPro" id="IPR054712">
    <property type="entry name" value="Cas3-like_dom"/>
</dbReference>
<dbReference type="NCBIfam" id="TIGR01587">
    <property type="entry name" value="cas3_core"/>
    <property type="match status" value="1"/>
</dbReference>
<dbReference type="GO" id="GO:0003724">
    <property type="term" value="F:RNA helicase activity"/>
    <property type="evidence" value="ECO:0007669"/>
    <property type="project" value="TreeGrafter"/>
</dbReference>
<feature type="region of interest" description="Disordered" evidence="10">
    <location>
        <begin position="778"/>
        <end position="802"/>
    </location>
</feature>
<keyword evidence="8" id="KW-0067">ATP-binding</keyword>
<organism evidence="12 13">
    <name type="scientific">Deinobacterium chartae</name>
    <dbReference type="NCBI Taxonomy" id="521158"/>
    <lineage>
        <taxon>Bacteria</taxon>
        <taxon>Thermotogati</taxon>
        <taxon>Deinococcota</taxon>
        <taxon>Deinococci</taxon>
        <taxon>Deinococcales</taxon>
        <taxon>Deinococcaceae</taxon>
        <taxon>Deinobacterium</taxon>
    </lineage>
</organism>
<evidence type="ECO:0000256" key="7">
    <source>
        <dbReference type="ARBA" id="ARBA00022806"/>
    </source>
</evidence>
<keyword evidence="12" id="KW-0255">Endonuclease</keyword>
<dbReference type="Proteomes" id="UP000569951">
    <property type="component" value="Unassembled WGS sequence"/>
</dbReference>
<evidence type="ECO:0000256" key="10">
    <source>
        <dbReference type="SAM" id="MobiDB-lite"/>
    </source>
</evidence>
<keyword evidence="4" id="KW-0479">Metal-binding</keyword>
<dbReference type="GO" id="GO:0016787">
    <property type="term" value="F:hydrolase activity"/>
    <property type="evidence" value="ECO:0007669"/>
    <property type="project" value="UniProtKB-KW"/>
</dbReference>
<dbReference type="CDD" id="cd09641">
    <property type="entry name" value="Cas3''_I"/>
    <property type="match status" value="1"/>
</dbReference>
<dbReference type="InterPro" id="IPR038257">
    <property type="entry name" value="CRISPR-assoc_Cas3_HD_sf"/>
</dbReference>
<dbReference type="RefSeq" id="WP_221277192.1">
    <property type="nucleotide sequence ID" value="NZ_JACHHG010000019.1"/>
</dbReference>
<sequence length="931" mass="103186">MMPDAHRLLWAKSDRGRDDRRWLPVLAHLLDVGACAWELLGLEPEKTLELYARDLGFATDAAGLEATRRWVCALVALHDLGKASPAFQQQWPEWPAKAQAASLGLSWPTDGTGPCPNPVVPHGVITQVTLPQLMRKHGWHRRAAKGIADAIGAHHGFRASPADQSAAERPKEQGGAAWEQVRAELYGAVCSALEVNGPPDITRFDGGAYMRLAGLTSFADWVGSSFDLGRYEPQHLEDPRAYFGRACKQAQEKLKQIGWEQRTPLASRVQTFAEVFAYLSEGRPFRPRPLQQAAEELLRGVSDPALLLVEAPMGEGKTEVAWYAHLTLQTTLKHRGLYIALPTQATGNAMFTRTAEFLERAGGGRSLDLQLLHGGKDLNQDFQALRVRPNTDAPEEQAANVRAREWFTVRKRALLSEYGVGTVDQALLGVLPVAHQFIRLWGLGNRTVVLDEVHAYDVYTGQLIEQLVRWLHALGSSVVLMSATLPRERRAALLHAYGAQDAPWADYPRLTCVTGGQVQARHVPADPARDRTLSLHGLGERIEDLAERVRTLHAQGGITAVIVNTVQRAQDLRQRLAQAGLPASEVLLFHARYRNKDRRDRERWVLELLGKHGARPERLVLIGTQVLEQSLDYDADVMVTDLAPLDLILQRAGRLHRHDRDPSARAGHARPALHIAGLHPETLPDLQGTAWGHVYQPWTLLRAWAILRQRSTLALPRDLDDLVQAAYQDADPADLPPAARTALEDARLRKVTQDAGGETAALFASIVAPDRFPGEVKLPMWDDDARPDDDPQAEQDGLPRTRLGDESVTVIPLFRHGDRLLLDPQPQADVAPLFRQDFESAPSVFPLVAALHERSVRLGRREVVKGICSHVQHHLPAKPALHWTEIAALRDARPLVFTERQGRWTAQLPNLGVEHDPELGLVFTRPQGGTA</sequence>
<evidence type="ECO:0000259" key="11">
    <source>
        <dbReference type="PROSITE" id="PS51643"/>
    </source>
</evidence>
<evidence type="ECO:0000256" key="5">
    <source>
        <dbReference type="ARBA" id="ARBA00022741"/>
    </source>
</evidence>
<keyword evidence="9" id="KW-0051">Antiviral defense</keyword>
<accession>A0A841I3X5</accession>
<evidence type="ECO:0000256" key="4">
    <source>
        <dbReference type="ARBA" id="ARBA00022723"/>
    </source>
</evidence>
<evidence type="ECO:0000313" key="12">
    <source>
        <dbReference type="EMBL" id="MBB6100013.1"/>
    </source>
</evidence>
<keyword evidence="7 12" id="KW-0347">Helicase</keyword>
<protein>
    <submittedName>
        <fullName evidence="12">CRISPR-associated endonuclease/helicase Cas3</fullName>
        <ecNumber evidence="12">3.1.-.-</ecNumber>
        <ecNumber evidence="12">3.6.4.-</ecNumber>
    </submittedName>
</protein>
<keyword evidence="6 12" id="KW-0378">Hydrolase</keyword>
<reference evidence="12 13" key="1">
    <citation type="submission" date="2020-08" db="EMBL/GenBank/DDBJ databases">
        <title>Genomic Encyclopedia of Type Strains, Phase IV (KMG-IV): sequencing the most valuable type-strain genomes for metagenomic binning, comparative biology and taxonomic classification.</title>
        <authorList>
            <person name="Goeker M."/>
        </authorList>
    </citation>
    <scope>NUCLEOTIDE SEQUENCE [LARGE SCALE GENOMIC DNA]</scope>
    <source>
        <strain evidence="12 13">DSM 21458</strain>
    </source>
</reference>
<dbReference type="AlphaFoldDB" id="A0A841I3X5"/>
<feature type="compositionally biased region" description="Acidic residues" evidence="10">
    <location>
        <begin position="781"/>
        <end position="793"/>
    </location>
</feature>
<dbReference type="InterPro" id="IPR006474">
    <property type="entry name" value="Helicase_Cas3_CRISPR-ass_core"/>
</dbReference>
<dbReference type="PANTHER" id="PTHR47959:SF16">
    <property type="entry name" value="CRISPR-ASSOCIATED NUCLEASE_HELICASE CAS3-RELATED"/>
    <property type="match status" value="1"/>
</dbReference>
<evidence type="ECO:0000256" key="9">
    <source>
        <dbReference type="ARBA" id="ARBA00023118"/>
    </source>
</evidence>
<comment type="caution">
    <text evidence="12">The sequence shown here is derived from an EMBL/GenBank/DDBJ whole genome shotgun (WGS) entry which is preliminary data.</text>
</comment>
<evidence type="ECO:0000256" key="1">
    <source>
        <dbReference type="ARBA" id="ARBA00006847"/>
    </source>
</evidence>
<dbReference type="GO" id="GO:0051607">
    <property type="term" value="P:defense response to virus"/>
    <property type="evidence" value="ECO:0007669"/>
    <property type="project" value="UniProtKB-KW"/>
</dbReference>
<dbReference type="InterPro" id="IPR041372">
    <property type="entry name" value="Cas3_C"/>
</dbReference>
<dbReference type="CDD" id="cd17930">
    <property type="entry name" value="DEXHc_cas3"/>
    <property type="match status" value="1"/>
</dbReference>
<dbReference type="EC" id="3.1.-.-" evidence="12"/>
<dbReference type="GO" id="GO:0005524">
    <property type="term" value="F:ATP binding"/>
    <property type="evidence" value="ECO:0007669"/>
    <property type="project" value="UniProtKB-KW"/>
</dbReference>
<evidence type="ECO:0000256" key="3">
    <source>
        <dbReference type="ARBA" id="ARBA00022722"/>
    </source>
</evidence>
<evidence type="ECO:0000256" key="2">
    <source>
        <dbReference type="ARBA" id="ARBA00009046"/>
    </source>
</evidence>
<dbReference type="EMBL" id="JACHHG010000019">
    <property type="protein sequence ID" value="MBB6100013.1"/>
    <property type="molecule type" value="Genomic_DNA"/>
</dbReference>
<keyword evidence="13" id="KW-1185">Reference proteome</keyword>
<dbReference type="InterPro" id="IPR006483">
    <property type="entry name" value="CRISPR-assoc_Cas3_HD"/>
</dbReference>
<evidence type="ECO:0000256" key="8">
    <source>
        <dbReference type="ARBA" id="ARBA00022840"/>
    </source>
</evidence>
<evidence type="ECO:0000256" key="6">
    <source>
        <dbReference type="ARBA" id="ARBA00022801"/>
    </source>
</evidence>
<dbReference type="GO" id="GO:0004519">
    <property type="term" value="F:endonuclease activity"/>
    <property type="evidence" value="ECO:0007669"/>
    <property type="project" value="UniProtKB-KW"/>
</dbReference>
<dbReference type="Pfam" id="PF18019">
    <property type="entry name" value="Cas3_HD"/>
    <property type="match status" value="1"/>
</dbReference>
<dbReference type="GO" id="GO:0005829">
    <property type="term" value="C:cytosol"/>
    <property type="evidence" value="ECO:0007669"/>
    <property type="project" value="TreeGrafter"/>
</dbReference>
<dbReference type="PANTHER" id="PTHR47959">
    <property type="entry name" value="ATP-DEPENDENT RNA HELICASE RHLE-RELATED"/>
    <property type="match status" value="1"/>
</dbReference>
<dbReference type="Gene3D" id="3.40.50.300">
    <property type="entry name" value="P-loop containing nucleotide triphosphate hydrolases"/>
    <property type="match status" value="2"/>
</dbReference>
<comment type="similarity">
    <text evidence="2">In the central section; belongs to the CRISPR-associated helicase Cas3 family.</text>
</comment>
<dbReference type="InterPro" id="IPR027417">
    <property type="entry name" value="P-loop_NTPase"/>
</dbReference>
<comment type="similarity">
    <text evidence="1">In the N-terminal section; belongs to the CRISPR-associated nuclease Cas3-HD family.</text>
</comment>
<feature type="domain" description="HD Cas3-type" evidence="11">
    <location>
        <begin position="18"/>
        <end position="222"/>
    </location>
</feature>
<dbReference type="SUPFAM" id="SSF52540">
    <property type="entry name" value="P-loop containing nucleoside triphosphate hydrolases"/>
    <property type="match status" value="1"/>
</dbReference>
<dbReference type="PROSITE" id="PS51643">
    <property type="entry name" value="HD_CAS3"/>
    <property type="match status" value="1"/>
</dbReference>
<gene>
    <name evidence="12" type="ORF">HNR42_003478</name>
</gene>
<evidence type="ECO:0000313" key="13">
    <source>
        <dbReference type="Proteomes" id="UP000569951"/>
    </source>
</evidence>
<keyword evidence="3" id="KW-0540">Nuclease</keyword>